<feature type="domain" description="Exonuclease" evidence="1">
    <location>
        <begin position="17"/>
        <end position="196"/>
    </location>
</feature>
<accession>A0A6I6F4X3</accession>
<sequence>MSFYLVNDEELIFVPYNLMAVDFEFVTTKIIEKKAKKHFQEIVEIGVVQKSEDLIKEYSGIIKPRHFISSKNKDQSIYGVKFSLEDIANGIDISEAFEEIKEIYNPKETIWMSWGRAEYDILRKVCRNYNIIVPFLKEDHLDLSVEFKNFYNMKQNVSLDKALNFLHMPIVDRHNALPDARSVMNIANKMFIDGYRLKEKYIKDL</sequence>
<dbReference type="GO" id="GO:0003676">
    <property type="term" value="F:nucleic acid binding"/>
    <property type="evidence" value="ECO:0007669"/>
    <property type="project" value="InterPro"/>
</dbReference>
<evidence type="ECO:0000313" key="2">
    <source>
        <dbReference type="EMBL" id="QGU95537.1"/>
    </source>
</evidence>
<dbReference type="SUPFAM" id="SSF53098">
    <property type="entry name" value="Ribonuclease H-like"/>
    <property type="match status" value="1"/>
</dbReference>
<proteinExistence type="predicted"/>
<evidence type="ECO:0000259" key="1">
    <source>
        <dbReference type="SMART" id="SM00479"/>
    </source>
</evidence>
<name>A0A6I6F4X3_9CLOT</name>
<protein>
    <submittedName>
        <fullName evidence="2">Exonuclease</fullName>
    </submittedName>
</protein>
<dbReference type="GO" id="GO:0004527">
    <property type="term" value="F:exonuclease activity"/>
    <property type="evidence" value="ECO:0007669"/>
    <property type="project" value="UniProtKB-KW"/>
</dbReference>
<dbReference type="InterPro" id="IPR013520">
    <property type="entry name" value="Ribonucl_H"/>
</dbReference>
<organism evidence="2 3">
    <name type="scientific">Clostridium bovifaecis</name>
    <dbReference type="NCBI Taxonomy" id="2184719"/>
    <lineage>
        <taxon>Bacteria</taxon>
        <taxon>Bacillati</taxon>
        <taxon>Bacillota</taxon>
        <taxon>Clostridia</taxon>
        <taxon>Eubacteriales</taxon>
        <taxon>Clostridiaceae</taxon>
        <taxon>Clostridium</taxon>
    </lineage>
</organism>
<dbReference type="Proteomes" id="UP000422764">
    <property type="component" value="Chromosome"/>
</dbReference>
<keyword evidence="3" id="KW-1185">Reference proteome</keyword>
<evidence type="ECO:0000313" key="3">
    <source>
        <dbReference type="Proteomes" id="UP000422764"/>
    </source>
</evidence>
<dbReference type="AlphaFoldDB" id="A0A6I6F4X3"/>
<dbReference type="SMART" id="SM00479">
    <property type="entry name" value="EXOIII"/>
    <property type="match status" value="1"/>
</dbReference>
<gene>
    <name evidence="2" type="ORF">GOM49_10945</name>
</gene>
<keyword evidence="2" id="KW-0378">Hydrolase</keyword>
<keyword evidence="2" id="KW-0540">Nuclease</keyword>
<keyword evidence="2" id="KW-0269">Exonuclease</keyword>
<dbReference type="InterPro" id="IPR036397">
    <property type="entry name" value="RNaseH_sf"/>
</dbReference>
<dbReference type="InterPro" id="IPR012337">
    <property type="entry name" value="RNaseH-like_sf"/>
</dbReference>
<dbReference type="Gene3D" id="3.30.420.10">
    <property type="entry name" value="Ribonuclease H-like superfamily/Ribonuclease H"/>
    <property type="match status" value="1"/>
</dbReference>
<reference evidence="2 3" key="1">
    <citation type="submission" date="2019-12" db="EMBL/GenBank/DDBJ databases">
        <title>Genome sequenceing of Clostridium bovifaecis.</title>
        <authorList>
            <person name="Yao Y."/>
        </authorList>
    </citation>
    <scope>NUCLEOTIDE SEQUENCE [LARGE SCALE GENOMIC DNA]</scope>
    <source>
        <strain evidence="2 3">BXX</strain>
    </source>
</reference>
<dbReference type="EMBL" id="CP046522">
    <property type="protein sequence ID" value="QGU95537.1"/>
    <property type="molecule type" value="Genomic_DNA"/>
</dbReference>